<dbReference type="InterPro" id="IPR000792">
    <property type="entry name" value="Tscrpt_reg_LuxR_C"/>
</dbReference>
<dbReference type="SUPFAM" id="SSF46894">
    <property type="entry name" value="C-terminal effector domain of the bipartite response regulators"/>
    <property type="match status" value="1"/>
</dbReference>
<keyword evidence="2" id="KW-0238">DNA-binding</keyword>
<dbReference type="PANTHER" id="PTHR44688:SF16">
    <property type="entry name" value="DNA-BINDING TRANSCRIPTIONAL ACTIVATOR DEVR_DOSR"/>
    <property type="match status" value="1"/>
</dbReference>
<proteinExistence type="predicted"/>
<evidence type="ECO:0000313" key="5">
    <source>
        <dbReference type="EMBL" id="KAA1003891.1"/>
    </source>
</evidence>
<gene>
    <name evidence="5" type="ORF">FVF58_34745</name>
</gene>
<dbReference type="PRINTS" id="PR00038">
    <property type="entry name" value="HTHLUXR"/>
</dbReference>
<dbReference type="EMBL" id="VTUZ01000032">
    <property type="protein sequence ID" value="KAA1003891.1"/>
    <property type="molecule type" value="Genomic_DNA"/>
</dbReference>
<dbReference type="CDD" id="cd06170">
    <property type="entry name" value="LuxR_C_like"/>
    <property type="match status" value="1"/>
</dbReference>
<dbReference type="GO" id="GO:0006355">
    <property type="term" value="P:regulation of DNA-templated transcription"/>
    <property type="evidence" value="ECO:0007669"/>
    <property type="project" value="InterPro"/>
</dbReference>
<dbReference type="InterPro" id="IPR016032">
    <property type="entry name" value="Sig_transdc_resp-reg_C-effctor"/>
</dbReference>
<accession>A0A5B0GMC7</accession>
<dbReference type="InterPro" id="IPR036388">
    <property type="entry name" value="WH-like_DNA-bd_sf"/>
</dbReference>
<protein>
    <recommendedName>
        <fullName evidence="4">HTH luxR-type domain-containing protein</fullName>
    </recommendedName>
</protein>
<dbReference type="AlphaFoldDB" id="A0A5B0GMC7"/>
<feature type="domain" description="HTH luxR-type" evidence="4">
    <location>
        <begin position="76"/>
        <end position="141"/>
    </location>
</feature>
<organism evidence="5 6">
    <name type="scientific">Paraburkholderia panacisoli</name>
    <dbReference type="NCBI Taxonomy" id="2603818"/>
    <lineage>
        <taxon>Bacteria</taxon>
        <taxon>Pseudomonadati</taxon>
        <taxon>Pseudomonadota</taxon>
        <taxon>Betaproteobacteria</taxon>
        <taxon>Burkholderiales</taxon>
        <taxon>Burkholderiaceae</taxon>
        <taxon>Paraburkholderia</taxon>
    </lineage>
</organism>
<dbReference type="PROSITE" id="PS50043">
    <property type="entry name" value="HTH_LUXR_2"/>
    <property type="match status" value="1"/>
</dbReference>
<sequence length="143" mass="15653">MQGGQGVAACVRSGVHGMGHVVTIFQLECSTVSTHLALLVNFMALHLHSILTYEAFEAVQPEVECSPPEAWPSQQSDVAQVRLTGKERDVIKWVIEGKTAWEIGKILCVSERTVKFHLTNVYGKLNVSNRAQAVAKVSRLGLI</sequence>
<evidence type="ECO:0000256" key="1">
    <source>
        <dbReference type="ARBA" id="ARBA00023015"/>
    </source>
</evidence>
<dbReference type="Proteomes" id="UP000325273">
    <property type="component" value="Unassembled WGS sequence"/>
</dbReference>
<keyword evidence="3" id="KW-0804">Transcription</keyword>
<name>A0A5B0GMC7_9BURK</name>
<dbReference type="Pfam" id="PF00196">
    <property type="entry name" value="GerE"/>
    <property type="match status" value="1"/>
</dbReference>
<dbReference type="Gene3D" id="1.10.10.10">
    <property type="entry name" value="Winged helix-like DNA-binding domain superfamily/Winged helix DNA-binding domain"/>
    <property type="match status" value="1"/>
</dbReference>
<evidence type="ECO:0000256" key="3">
    <source>
        <dbReference type="ARBA" id="ARBA00023163"/>
    </source>
</evidence>
<dbReference type="SMART" id="SM00421">
    <property type="entry name" value="HTH_LUXR"/>
    <property type="match status" value="1"/>
</dbReference>
<evidence type="ECO:0000259" key="4">
    <source>
        <dbReference type="PROSITE" id="PS50043"/>
    </source>
</evidence>
<dbReference type="GO" id="GO:0003677">
    <property type="term" value="F:DNA binding"/>
    <property type="evidence" value="ECO:0007669"/>
    <property type="project" value="UniProtKB-KW"/>
</dbReference>
<dbReference type="PANTHER" id="PTHR44688">
    <property type="entry name" value="DNA-BINDING TRANSCRIPTIONAL ACTIVATOR DEVR_DOSR"/>
    <property type="match status" value="1"/>
</dbReference>
<evidence type="ECO:0000256" key="2">
    <source>
        <dbReference type="ARBA" id="ARBA00023125"/>
    </source>
</evidence>
<reference evidence="5 6" key="1">
    <citation type="submission" date="2019-08" db="EMBL/GenBank/DDBJ databases">
        <title>Paraburkholderia sp. DCY113.</title>
        <authorList>
            <person name="Kang J."/>
        </authorList>
    </citation>
    <scope>NUCLEOTIDE SEQUENCE [LARGE SCALE GENOMIC DNA]</scope>
    <source>
        <strain evidence="5 6">DCY113</strain>
    </source>
</reference>
<evidence type="ECO:0000313" key="6">
    <source>
        <dbReference type="Proteomes" id="UP000325273"/>
    </source>
</evidence>
<keyword evidence="1" id="KW-0805">Transcription regulation</keyword>
<keyword evidence="6" id="KW-1185">Reference proteome</keyword>
<comment type="caution">
    <text evidence="5">The sequence shown here is derived from an EMBL/GenBank/DDBJ whole genome shotgun (WGS) entry which is preliminary data.</text>
</comment>
<dbReference type="PROSITE" id="PS00622">
    <property type="entry name" value="HTH_LUXR_1"/>
    <property type="match status" value="1"/>
</dbReference>